<gene>
    <name evidence="1" type="ORF">EVAR_38312_1</name>
</gene>
<protein>
    <submittedName>
        <fullName evidence="1">Uncharacterized protein</fullName>
    </submittedName>
</protein>
<name>A0A4C1W8G8_EUMVA</name>
<keyword evidence="2" id="KW-1185">Reference proteome</keyword>
<proteinExistence type="predicted"/>
<dbReference type="Proteomes" id="UP000299102">
    <property type="component" value="Unassembled WGS sequence"/>
</dbReference>
<evidence type="ECO:0000313" key="1">
    <source>
        <dbReference type="EMBL" id="GBP47200.1"/>
    </source>
</evidence>
<evidence type="ECO:0000313" key="2">
    <source>
        <dbReference type="Proteomes" id="UP000299102"/>
    </source>
</evidence>
<dbReference type="AlphaFoldDB" id="A0A4C1W8G8"/>
<accession>A0A4C1W8G8</accession>
<dbReference type="EMBL" id="BGZK01000497">
    <property type="protein sequence ID" value="GBP47200.1"/>
    <property type="molecule type" value="Genomic_DNA"/>
</dbReference>
<sequence>MFSRAFTLAQVKCICIPPQPALLLTLEDRGIGEVCHPFMGHEILSAYCHTLSLWPLGQTMKEPTPLS</sequence>
<reference evidence="1 2" key="1">
    <citation type="journal article" date="2019" name="Commun. Biol.">
        <title>The bagworm genome reveals a unique fibroin gene that provides high tensile strength.</title>
        <authorList>
            <person name="Kono N."/>
            <person name="Nakamura H."/>
            <person name="Ohtoshi R."/>
            <person name="Tomita M."/>
            <person name="Numata K."/>
            <person name="Arakawa K."/>
        </authorList>
    </citation>
    <scope>NUCLEOTIDE SEQUENCE [LARGE SCALE GENOMIC DNA]</scope>
</reference>
<comment type="caution">
    <text evidence="1">The sequence shown here is derived from an EMBL/GenBank/DDBJ whole genome shotgun (WGS) entry which is preliminary data.</text>
</comment>
<organism evidence="1 2">
    <name type="scientific">Eumeta variegata</name>
    <name type="common">Bagworm moth</name>
    <name type="synonym">Eumeta japonica</name>
    <dbReference type="NCBI Taxonomy" id="151549"/>
    <lineage>
        <taxon>Eukaryota</taxon>
        <taxon>Metazoa</taxon>
        <taxon>Ecdysozoa</taxon>
        <taxon>Arthropoda</taxon>
        <taxon>Hexapoda</taxon>
        <taxon>Insecta</taxon>
        <taxon>Pterygota</taxon>
        <taxon>Neoptera</taxon>
        <taxon>Endopterygota</taxon>
        <taxon>Lepidoptera</taxon>
        <taxon>Glossata</taxon>
        <taxon>Ditrysia</taxon>
        <taxon>Tineoidea</taxon>
        <taxon>Psychidae</taxon>
        <taxon>Oiketicinae</taxon>
        <taxon>Eumeta</taxon>
    </lineage>
</organism>